<dbReference type="InterPro" id="IPR038511">
    <property type="entry name" value="TAP42/TAP46-like_sf"/>
</dbReference>
<dbReference type="InterPro" id="IPR007304">
    <property type="entry name" value="TAP46-like"/>
</dbReference>
<feature type="compositionally biased region" description="Basic and acidic residues" evidence="1">
    <location>
        <begin position="363"/>
        <end position="374"/>
    </location>
</feature>
<feature type="compositionally biased region" description="Acidic residues" evidence="1">
    <location>
        <begin position="352"/>
        <end position="362"/>
    </location>
</feature>
<dbReference type="EMBL" id="JASNQZ010000015">
    <property type="protein sequence ID" value="KAL0946512.1"/>
    <property type="molecule type" value="Genomic_DNA"/>
</dbReference>
<feature type="region of interest" description="Disordered" evidence="1">
    <location>
        <begin position="233"/>
        <end position="283"/>
    </location>
</feature>
<proteinExistence type="predicted"/>
<name>A0ABR3IT83_9AGAR</name>
<comment type="caution">
    <text evidence="2">The sequence shown here is derived from an EMBL/GenBank/DDBJ whole genome shotgun (WGS) entry which is preliminary data.</text>
</comment>
<evidence type="ECO:0000313" key="2">
    <source>
        <dbReference type="EMBL" id="KAL0946512.1"/>
    </source>
</evidence>
<sequence>MSLPLPSLFARALRAAAKANDLPTVDDETQALITSCAADLATLSSRVEALSLFSPNETLEDISTKDLVYLFVPYVRSQIQGRMKAIDRDERLSSLNQAQRFFRVFVDSLINYQIVPEDERELYARKTSTVVDPAQRRELKIKQYQRDKDIKARIEAAQKRRNISRSTSGSSEFDLILSLLPSSEGNGDGESGDDEDDSETSDILREAMLLLLRLAYAQAHSQLESMNMELELLRNAPPSPPEPPRESSDNRRKGKNKEQEDMWKLEAPARRPGQGPLLDSDGKPLQPFVILPAGASERARLQAQVFQPGHRLPTMSIDEYLEIEKQRGKIITGGGPGSENEPTSSEQLAIDAEQDGGLEGEEAAERKRQKDEKWAQFTDANPKGAGNTMNRG</sequence>
<evidence type="ECO:0000256" key="1">
    <source>
        <dbReference type="SAM" id="MobiDB-lite"/>
    </source>
</evidence>
<dbReference type="PANTHER" id="PTHR10933">
    <property type="entry name" value="IMMUNOGLOBULIN-BINDING PROTEIN 1"/>
    <property type="match status" value="1"/>
</dbReference>
<reference evidence="3" key="1">
    <citation type="submission" date="2024-06" db="EMBL/GenBank/DDBJ databases">
        <title>Multi-omics analyses provide insights into the biosynthesis of the anticancer antibiotic pleurotin in Hohenbuehelia grisea.</title>
        <authorList>
            <person name="Weaver J.A."/>
            <person name="Alberti F."/>
        </authorList>
    </citation>
    <scope>NUCLEOTIDE SEQUENCE [LARGE SCALE GENOMIC DNA]</scope>
    <source>
        <strain evidence="3">T-177</strain>
    </source>
</reference>
<dbReference type="Proteomes" id="UP001556367">
    <property type="component" value="Unassembled WGS sequence"/>
</dbReference>
<organism evidence="2 3">
    <name type="scientific">Hohenbuehelia grisea</name>
    <dbReference type="NCBI Taxonomy" id="104357"/>
    <lineage>
        <taxon>Eukaryota</taxon>
        <taxon>Fungi</taxon>
        <taxon>Dikarya</taxon>
        <taxon>Basidiomycota</taxon>
        <taxon>Agaricomycotina</taxon>
        <taxon>Agaricomycetes</taxon>
        <taxon>Agaricomycetidae</taxon>
        <taxon>Agaricales</taxon>
        <taxon>Pleurotineae</taxon>
        <taxon>Pleurotaceae</taxon>
        <taxon>Hohenbuehelia</taxon>
    </lineage>
</organism>
<dbReference type="Pfam" id="PF04177">
    <property type="entry name" value="TAP42"/>
    <property type="match status" value="1"/>
</dbReference>
<keyword evidence="3" id="KW-1185">Reference proteome</keyword>
<gene>
    <name evidence="2" type="ORF">HGRIS_012728</name>
</gene>
<accession>A0ABR3IT83</accession>
<feature type="region of interest" description="Disordered" evidence="1">
    <location>
        <begin position="329"/>
        <end position="392"/>
    </location>
</feature>
<feature type="compositionally biased region" description="Acidic residues" evidence="1">
    <location>
        <begin position="190"/>
        <end position="200"/>
    </location>
</feature>
<dbReference type="Gene3D" id="1.25.40.540">
    <property type="entry name" value="TAP42-like family"/>
    <property type="match status" value="1"/>
</dbReference>
<evidence type="ECO:0008006" key="4">
    <source>
        <dbReference type="Google" id="ProtNLM"/>
    </source>
</evidence>
<protein>
    <recommendedName>
        <fullName evidence="4">TAP42-like protein</fullName>
    </recommendedName>
</protein>
<feature type="compositionally biased region" description="Basic and acidic residues" evidence="1">
    <location>
        <begin position="243"/>
        <end position="269"/>
    </location>
</feature>
<feature type="region of interest" description="Disordered" evidence="1">
    <location>
        <begin position="180"/>
        <end position="200"/>
    </location>
</feature>
<dbReference type="PANTHER" id="PTHR10933:SF9">
    <property type="entry name" value="IMMUNOGLOBULIN-BINDING PROTEIN 1"/>
    <property type="match status" value="1"/>
</dbReference>
<evidence type="ECO:0000313" key="3">
    <source>
        <dbReference type="Proteomes" id="UP001556367"/>
    </source>
</evidence>